<dbReference type="RefSeq" id="WP_290312679.1">
    <property type="nucleotide sequence ID" value="NZ_JAUFQC010000015.1"/>
</dbReference>
<dbReference type="EMBL" id="JAUFQC010000027">
    <property type="protein sequence ID" value="MDN3612256.1"/>
    <property type="molecule type" value="Genomic_DNA"/>
</dbReference>
<dbReference type="Proteomes" id="UP001238540">
    <property type="component" value="Unassembled WGS sequence"/>
</dbReference>
<sequence>MNSSTVIGLPRAVGHFSVTVALLMVTTKAVNPALGYAPSAKLGRRHQLEYGDDRFHRQACFR</sequence>
<keyword evidence="3" id="KW-1185">Reference proteome</keyword>
<evidence type="ECO:0008006" key="4">
    <source>
        <dbReference type="Google" id="ProtNLM"/>
    </source>
</evidence>
<reference evidence="1" key="3">
    <citation type="submission" date="2023-06" db="EMBL/GenBank/DDBJ databases">
        <authorList>
            <person name="Lucena T."/>
            <person name="Sun Q."/>
        </authorList>
    </citation>
    <scope>NUCLEOTIDE SEQUENCE</scope>
    <source>
        <strain evidence="1">CECT 7398</strain>
    </source>
</reference>
<reference evidence="1" key="1">
    <citation type="journal article" date="2014" name="Int. J. Syst. Evol. Microbiol.">
        <title>Complete genome of a new Firmicutes species belonging to the dominant human colonic microbiota ('Ruminococcus bicirculans') reveals two chromosomes and a selective capacity to utilize plant glucans.</title>
        <authorList>
            <consortium name="NISC Comparative Sequencing Program"/>
            <person name="Wegmann U."/>
            <person name="Louis P."/>
            <person name="Goesmann A."/>
            <person name="Henrissat B."/>
            <person name="Duncan S.H."/>
            <person name="Flint H.J."/>
        </authorList>
    </citation>
    <scope>NUCLEOTIDE SEQUENCE</scope>
    <source>
        <strain evidence="1">CECT 7398</strain>
    </source>
</reference>
<comment type="caution">
    <text evidence="1">The sequence shown here is derived from an EMBL/GenBank/DDBJ whole genome shotgun (WGS) entry which is preliminary data.</text>
</comment>
<proteinExistence type="predicted"/>
<evidence type="ECO:0000313" key="2">
    <source>
        <dbReference type="EMBL" id="MDN3612256.1"/>
    </source>
</evidence>
<gene>
    <name evidence="1" type="ORF">QWZ16_15955</name>
    <name evidence="2" type="ORF">QWZ16_21920</name>
</gene>
<name>A0ABT8BXL2_9VIBR</name>
<reference evidence="3" key="2">
    <citation type="journal article" date="2019" name="Int. J. Syst. Evol. Microbiol.">
        <title>The Global Catalogue of Microorganisms (GCM) 10K type strain sequencing project: providing services to taxonomists for standard genome sequencing and annotation.</title>
        <authorList>
            <consortium name="The Broad Institute Genomics Platform"/>
            <consortium name="The Broad Institute Genome Sequencing Center for Infectious Disease"/>
            <person name="Wu L."/>
            <person name="Ma J."/>
        </authorList>
    </citation>
    <scope>NUCLEOTIDE SEQUENCE [LARGE SCALE GENOMIC DNA]</scope>
    <source>
        <strain evidence="3">CECT 7398</strain>
    </source>
</reference>
<evidence type="ECO:0000313" key="1">
    <source>
        <dbReference type="EMBL" id="MDN3611136.1"/>
    </source>
</evidence>
<protein>
    <recommendedName>
        <fullName evidence="4">DUF3265 domain-containing protein</fullName>
    </recommendedName>
</protein>
<dbReference type="EMBL" id="JAUFQC010000015">
    <property type="protein sequence ID" value="MDN3611136.1"/>
    <property type="molecule type" value="Genomic_DNA"/>
</dbReference>
<evidence type="ECO:0000313" key="3">
    <source>
        <dbReference type="Proteomes" id="UP001238540"/>
    </source>
</evidence>
<accession>A0ABT8BXL2</accession>
<organism evidence="1 3">
    <name type="scientific">Vibrio ostreicida</name>
    <dbReference type="NCBI Taxonomy" id="526588"/>
    <lineage>
        <taxon>Bacteria</taxon>
        <taxon>Pseudomonadati</taxon>
        <taxon>Pseudomonadota</taxon>
        <taxon>Gammaproteobacteria</taxon>
        <taxon>Vibrionales</taxon>
        <taxon>Vibrionaceae</taxon>
        <taxon>Vibrio</taxon>
    </lineage>
</organism>